<feature type="domain" description="Putative glycogen debranching enzyme N-terminal" evidence="1">
    <location>
        <begin position="14"/>
        <end position="205"/>
    </location>
</feature>
<proteinExistence type="predicted"/>
<accession>A0ABT3ZL51</accession>
<name>A0ABT3ZL51_9BURK</name>
<protein>
    <submittedName>
        <fullName evidence="3">Trehalase family glycosidase</fullName>
    </submittedName>
</protein>
<dbReference type="InterPro" id="IPR054491">
    <property type="entry name" value="MGH1-like_GH"/>
</dbReference>
<keyword evidence="4" id="KW-1185">Reference proteome</keyword>
<dbReference type="Pfam" id="PF14742">
    <property type="entry name" value="GDE_N_bis"/>
    <property type="match status" value="1"/>
</dbReference>
<sequence>MTVKIQVGSPQIAIHQGHSVLLTETDGQIDSPSDKGLFFYDTRLVSSWRAYVNGASWELLNGAATSAFAARVFMTNPPILTEKGPVAAHTLGLCLTRHIHGGVHEDLDLTNQNDAPVRIALEIAVRSDFADLFEVKSGRLVRRGHVSTQWSDDAQRLATTYRNAAFERTIAITCSNTTCPAVYANGRIAFSVDLPPHGSWHTCLRYDLSDGHHVYTAPGECYGTGQPTLNEVELEKWQASVIKLESSNNGFERFFRQAIDDLAALRLPVRAAGETHTVPAAGLPWFVALFGRDTLISSLQTAFVHAEFATATLAALGAWQATERDDYRDAEPGKILHELRLGELAALKLVPHTPYYGSADATPLYLIALHTAWMATGDDSLLTRYLPAAERCLTWIDEFGDRDGDGFQEYETRSSAGLENQSWKDSGDALVYPDGSLVKGPKALCELQGYVYDAWLRMATIYDHLGHGAKADALRGKADDLFRKFNEVFWDEEAGFYAFALDGEKNKVMSVASNPGHCLWSGIVPEDRARRVVARLMQPDMFSGWGIRTLSSDHAAFNPYAYQKGAVWPHDNGMIAQGMQRYGFAAEAGTVAKAIFEAGEFFALGKMPELYAGLTRDATNFPVQYLGANVPQAWAAGSIFSLVQAMLGLEPDAPARKLYVDPCLPVWLKDVTLRACRVGDQTFDIRFWREDDGTTRFQVLKGDAAAVSARSSAAARRLLAGRATV</sequence>
<dbReference type="InterPro" id="IPR012341">
    <property type="entry name" value="6hp_glycosidase-like_sf"/>
</dbReference>
<feature type="domain" description="Mannosylglycerate hydrolase MGH1-like glycoside hydrolase" evidence="2">
    <location>
        <begin position="361"/>
        <end position="597"/>
    </location>
</feature>
<dbReference type="Gene3D" id="1.50.10.10">
    <property type="match status" value="1"/>
</dbReference>
<dbReference type="InterPro" id="IPR032856">
    <property type="entry name" value="GDE_N_bis"/>
</dbReference>
<evidence type="ECO:0000313" key="4">
    <source>
        <dbReference type="Proteomes" id="UP001082899"/>
    </source>
</evidence>
<dbReference type="SUPFAM" id="SSF48208">
    <property type="entry name" value="Six-hairpin glycosidases"/>
    <property type="match status" value="1"/>
</dbReference>
<gene>
    <name evidence="3" type="ORF">OVY01_05360</name>
</gene>
<reference evidence="3" key="1">
    <citation type="submission" date="2022-11" db="EMBL/GenBank/DDBJ databases">
        <title>Robbsia betulipollinis sp. nov., isolated from pollen of birch (Betula pendula).</title>
        <authorList>
            <person name="Shi H."/>
            <person name="Ambika Manirajan B."/>
            <person name="Ratering S."/>
            <person name="Geissler-Plaum R."/>
            <person name="Schnell S."/>
        </authorList>
    </citation>
    <scope>NUCLEOTIDE SEQUENCE</scope>
    <source>
        <strain evidence="3">Bb-Pol-6</strain>
    </source>
</reference>
<evidence type="ECO:0000259" key="2">
    <source>
        <dbReference type="Pfam" id="PF22422"/>
    </source>
</evidence>
<dbReference type="Proteomes" id="UP001082899">
    <property type="component" value="Unassembled WGS sequence"/>
</dbReference>
<keyword evidence="3" id="KW-0326">Glycosidase</keyword>
<dbReference type="RefSeq" id="WP_267846226.1">
    <property type="nucleotide sequence ID" value="NZ_JAPMXC010000001.1"/>
</dbReference>
<dbReference type="Pfam" id="PF22422">
    <property type="entry name" value="MGH1-like_GH"/>
    <property type="match status" value="1"/>
</dbReference>
<evidence type="ECO:0000313" key="3">
    <source>
        <dbReference type="EMBL" id="MCY0386673.1"/>
    </source>
</evidence>
<keyword evidence="3" id="KW-0378">Hydrolase</keyword>
<evidence type="ECO:0000259" key="1">
    <source>
        <dbReference type="Pfam" id="PF14742"/>
    </source>
</evidence>
<comment type="caution">
    <text evidence="3">The sequence shown here is derived from an EMBL/GenBank/DDBJ whole genome shotgun (WGS) entry which is preliminary data.</text>
</comment>
<dbReference type="GO" id="GO:0016798">
    <property type="term" value="F:hydrolase activity, acting on glycosyl bonds"/>
    <property type="evidence" value="ECO:0007669"/>
    <property type="project" value="UniProtKB-KW"/>
</dbReference>
<dbReference type="EMBL" id="JAPMXC010000001">
    <property type="protein sequence ID" value="MCY0386673.1"/>
    <property type="molecule type" value="Genomic_DNA"/>
</dbReference>
<dbReference type="InterPro" id="IPR008928">
    <property type="entry name" value="6-hairpin_glycosidase_sf"/>
</dbReference>
<organism evidence="3 4">
    <name type="scientific">Robbsia betulipollinis</name>
    <dbReference type="NCBI Taxonomy" id="2981849"/>
    <lineage>
        <taxon>Bacteria</taxon>
        <taxon>Pseudomonadati</taxon>
        <taxon>Pseudomonadota</taxon>
        <taxon>Betaproteobacteria</taxon>
        <taxon>Burkholderiales</taxon>
        <taxon>Burkholderiaceae</taxon>
        <taxon>Robbsia</taxon>
    </lineage>
</organism>